<feature type="region of interest" description="Disordered" evidence="1">
    <location>
        <begin position="1"/>
        <end position="21"/>
    </location>
</feature>
<name>A0A2T7P3P4_POMCA</name>
<feature type="compositionally biased region" description="Polar residues" evidence="1">
    <location>
        <begin position="139"/>
        <end position="150"/>
    </location>
</feature>
<reference evidence="2 3" key="1">
    <citation type="submission" date="2018-04" db="EMBL/GenBank/DDBJ databases">
        <title>The genome of golden apple snail Pomacea canaliculata provides insight into stress tolerance and invasive adaptation.</title>
        <authorList>
            <person name="Liu C."/>
            <person name="Liu B."/>
            <person name="Ren Y."/>
            <person name="Zhang Y."/>
            <person name="Wang H."/>
            <person name="Li S."/>
            <person name="Jiang F."/>
            <person name="Yin L."/>
            <person name="Zhang G."/>
            <person name="Qian W."/>
            <person name="Fan W."/>
        </authorList>
    </citation>
    <scope>NUCLEOTIDE SEQUENCE [LARGE SCALE GENOMIC DNA]</scope>
    <source>
        <strain evidence="2">SZHN2017</strain>
        <tissue evidence="2">Muscle</tissue>
    </source>
</reference>
<comment type="caution">
    <text evidence="2">The sequence shown here is derived from an EMBL/GenBank/DDBJ whole genome shotgun (WGS) entry which is preliminary data.</text>
</comment>
<sequence>MMYRLSDVTQNESVDVSSRGTMELPRGRGLVLDDSQRELHQWRCGTRDTLTESVVSQKGGTPGLQQGGKTVVVKRLSSGALTALGRRAQRYLPTVRLEDPKVQLTAVDEWPLASARWRTRQRRAARAATSSEQRESDRSCTVSAHVTQATPPDLEPPDTPVANYI</sequence>
<dbReference type="AlphaFoldDB" id="A0A2T7P3P4"/>
<dbReference type="EMBL" id="PZQS01000006">
    <property type="protein sequence ID" value="PVD28044.1"/>
    <property type="molecule type" value="Genomic_DNA"/>
</dbReference>
<gene>
    <name evidence="2" type="ORF">C0Q70_10625</name>
</gene>
<keyword evidence="3" id="KW-1185">Reference proteome</keyword>
<proteinExistence type="predicted"/>
<evidence type="ECO:0000313" key="2">
    <source>
        <dbReference type="EMBL" id="PVD28044.1"/>
    </source>
</evidence>
<dbReference type="Proteomes" id="UP000245119">
    <property type="component" value="Linkage Group LG6"/>
</dbReference>
<evidence type="ECO:0000256" key="1">
    <source>
        <dbReference type="SAM" id="MobiDB-lite"/>
    </source>
</evidence>
<feature type="compositionally biased region" description="Polar residues" evidence="1">
    <location>
        <begin position="7"/>
        <end position="20"/>
    </location>
</feature>
<evidence type="ECO:0000313" key="3">
    <source>
        <dbReference type="Proteomes" id="UP000245119"/>
    </source>
</evidence>
<feature type="region of interest" description="Disordered" evidence="1">
    <location>
        <begin position="123"/>
        <end position="165"/>
    </location>
</feature>
<protein>
    <submittedName>
        <fullName evidence="2">Uncharacterized protein</fullName>
    </submittedName>
</protein>
<accession>A0A2T7P3P4</accession>
<organism evidence="2 3">
    <name type="scientific">Pomacea canaliculata</name>
    <name type="common">Golden apple snail</name>
    <dbReference type="NCBI Taxonomy" id="400727"/>
    <lineage>
        <taxon>Eukaryota</taxon>
        <taxon>Metazoa</taxon>
        <taxon>Spiralia</taxon>
        <taxon>Lophotrochozoa</taxon>
        <taxon>Mollusca</taxon>
        <taxon>Gastropoda</taxon>
        <taxon>Caenogastropoda</taxon>
        <taxon>Architaenioglossa</taxon>
        <taxon>Ampullarioidea</taxon>
        <taxon>Ampullariidae</taxon>
        <taxon>Pomacea</taxon>
    </lineage>
</organism>